<reference evidence="1" key="1">
    <citation type="submission" date="2025-08" db="UniProtKB">
        <authorList>
            <consortium name="Ensembl"/>
        </authorList>
    </citation>
    <scope>IDENTIFICATION</scope>
</reference>
<dbReference type="InterPro" id="IPR029063">
    <property type="entry name" value="SAM-dependent_MTases_sf"/>
</dbReference>
<dbReference type="SUPFAM" id="SSF53335">
    <property type="entry name" value="S-adenosyl-L-methionine-dependent methyltransferases"/>
    <property type="match status" value="1"/>
</dbReference>
<dbReference type="Proteomes" id="UP000265000">
    <property type="component" value="Unplaced"/>
</dbReference>
<evidence type="ECO:0000313" key="2">
    <source>
        <dbReference type="Proteomes" id="UP000265000"/>
    </source>
</evidence>
<dbReference type="GeneTree" id="ENSGT00940000178791"/>
<proteinExistence type="predicted"/>
<accession>A0A3Q2PMT3</accession>
<dbReference type="STRING" id="8078.ENSFHEP00000014631"/>
<dbReference type="Gene3D" id="3.90.120.10">
    <property type="entry name" value="DNA Methylase, subunit A, domain 2"/>
    <property type="match status" value="1"/>
</dbReference>
<organism evidence="1 2">
    <name type="scientific">Fundulus heteroclitus</name>
    <name type="common">Killifish</name>
    <name type="synonym">Mummichog</name>
    <dbReference type="NCBI Taxonomy" id="8078"/>
    <lineage>
        <taxon>Eukaryota</taxon>
        <taxon>Metazoa</taxon>
        <taxon>Chordata</taxon>
        <taxon>Craniata</taxon>
        <taxon>Vertebrata</taxon>
        <taxon>Euteleostomi</taxon>
        <taxon>Actinopterygii</taxon>
        <taxon>Neopterygii</taxon>
        <taxon>Teleostei</taxon>
        <taxon>Neoteleostei</taxon>
        <taxon>Acanthomorphata</taxon>
        <taxon>Ovalentaria</taxon>
        <taxon>Atherinomorphae</taxon>
        <taxon>Cyprinodontiformes</taxon>
        <taxon>Fundulidae</taxon>
        <taxon>Fundulus</taxon>
    </lineage>
</organism>
<protein>
    <submittedName>
        <fullName evidence="1">Uncharacterized protein</fullName>
    </submittedName>
</protein>
<name>A0A3Q2PMT3_FUNHE</name>
<dbReference type="Ensembl" id="ENSFHET00000032868.1">
    <property type="protein sequence ID" value="ENSFHEP00000014631.1"/>
    <property type="gene ID" value="ENSFHEG00000016215.1"/>
</dbReference>
<evidence type="ECO:0000313" key="1">
    <source>
        <dbReference type="Ensembl" id="ENSFHEP00000014631.1"/>
    </source>
</evidence>
<reference evidence="1" key="2">
    <citation type="submission" date="2025-09" db="UniProtKB">
        <authorList>
            <consortium name="Ensembl"/>
        </authorList>
    </citation>
    <scope>IDENTIFICATION</scope>
</reference>
<keyword evidence="2" id="KW-1185">Reference proteome</keyword>
<dbReference type="AlphaFoldDB" id="A0A3Q2PMT3"/>
<sequence length="77" mass="8923">NIISDPSHLHHGLYFSFCALQVSSVFTNLDQLSEQEKLQKLLKLNLRYFTPREVANLMGFPQSFWNFISTTRSTQTS</sequence>